<dbReference type="GO" id="GO:0003697">
    <property type="term" value="F:single-stranded DNA binding"/>
    <property type="evidence" value="ECO:0007669"/>
    <property type="project" value="TreeGrafter"/>
</dbReference>
<feature type="binding site" evidence="10">
    <location>
        <position position="937"/>
    </location>
    <ligand>
        <name>substrate</name>
    </ligand>
</feature>
<dbReference type="GO" id="GO:0005975">
    <property type="term" value="P:carbohydrate metabolic process"/>
    <property type="evidence" value="ECO:0007669"/>
    <property type="project" value="InterPro"/>
</dbReference>
<evidence type="ECO:0000256" key="10">
    <source>
        <dbReference type="PIRSR" id="PIRSR610347-2"/>
    </source>
</evidence>
<name>A0A8H6T4Q4_9AGAR</name>
<dbReference type="SUPFAM" id="SSF56024">
    <property type="entry name" value="Phospholipase D/nuclease"/>
    <property type="match status" value="2"/>
</dbReference>
<dbReference type="EMBL" id="JACAZF010000003">
    <property type="protein sequence ID" value="KAF7309385.1"/>
    <property type="molecule type" value="Genomic_DNA"/>
</dbReference>
<dbReference type="SUPFAM" id="SSF48208">
    <property type="entry name" value="Six-hairpin glycosidases"/>
    <property type="match status" value="1"/>
</dbReference>
<feature type="chain" id="PRO_5034739934" description="Phospholipase D/nuclease" evidence="12">
    <location>
        <begin position="19"/>
        <end position="1042"/>
    </location>
</feature>
<evidence type="ECO:0000256" key="12">
    <source>
        <dbReference type="SAM" id="SignalP"/>
    </source>
</evidence>
<dbReference type="GO" id="GO:0003690">
    <property type="term" value="F:double-stranded DNA binding"/>
    <property type="evidence" value="ECO:0007669"/>
    <property type="project" value="TreeGrafter"/>
</dbReference>
<comment type="similarity">
    <text evidence="2">Belongs to the tyrosyl-DNA phosphodiesterase family.</text>
</comment>
<comment type="subcellular location">
    <subcellularLocation>
        <location evidence="1">Nucleus</location>
    </subcellularLocation>
</comment>
<dbReference type="InterPro" id="IPR008928">
    <property type="entry name" value="6-hairpin_glycosidase_sf"/>
</dbReference>
<dbReference type="GO" id="GO:0017005">
    <property type="term" value="F:3'-tyrosyl-DNA phosphodiesterase activity"/>
    <property type="evidence" value="ECO:0007669"/>
    <property type="project" value="TreeGrafter"/>
</dbReference>
<dbReference type="PANTHER" id="PTHR12415">
    <property type="entry name" value="TYROSYL-DNA PHOSPHODIESTERASE 1"/>
    <property type="match status" value="1"/>
</dbReference>
<feature type="compositionally biased region" description="Basic and acidic residues" evidence="11">
    <location>
        <begin position="546"/>
        <end position="560"/>
    </location>
</feature>
<keyword evidence="14" id="KW-1185">Reference proteome</keyword>
<dbReference type="OrthoDB" id="47785at2759"/>
<feature type="signal peptide" evidence="12">
    <location>
        <begin position="1"/>
        <end position="18"/>
    </location>
</feature>
<dbReference type="PANTHER" id="PTHR12415:SF0">
    <property type="entry name" value="TYROSYL-DNA PHOSPHODIESTERASE 1"/>
    <property type="match status" value="1"/>
</dbReference>
<dbReference type="Pfam" id="PF03663">
    <property type="entry name" value="Glyco_hydro_76"/>
    <property type="match status" value="1"/>
</dbReference>
<dbReference type="RefSeq" id="XP_037222835.1">
    <property type="nucleotide sequence ID" value="XM_037359950.1"/>
</dbReference>
<feature type="region of interest" description="Disordered" evidence="11">
    <location>
        <begin position="432"/>
        <end position="465"/>
    </location>
</feature>
<feature type="active site" description="Proton donor/acceptor" evidence="9">
    <location>
        <position position="935"/>
    </location>
</feature>
<dbReference type="GO" id="GO:0006281">
    <property type="term" value="P:DNA repair"/>
    <property type="evidence" value="ECO:0007669"/>
    <property type="project" value="UniProtKB-KW"/>
</dbReference>
<evidence type="ECO:0000256" key="4">
    <source>
        <dbReference type="ARBA" id="ARBA00022763"/>
    </source>
</evidence>
<dbReference type="InterPro" id="IPR010347">
    <property type="entry name" value="Tdp1"/>
</dbReference>
<feature type="compositionally biased region" description="Polar residues" evidence="11">
    <location>
        <begin position="563"/>
        <end position="578"/>
    </location>
</feature>
<keyword evidence="6" id="KW-0269">Exonuclease</keyword>
<dbReference type="Gene3D" id="3.30.870.10">
    <property type="entry name" value="Endonuclease Chain A"/>
    <property type="match status" value="2"/>
</dbReference>
<evidence type="ECO:0000313" key="14">
    <source>
        <dbReference type="Proteomes" id="UP000636479"/>
    </source>
</evidence>
<protein>
    <recommendedName>
        <fullName evidence="15">Phospholipase D/nuclease</fullName>
    </recommendedName>
</protein>
<feature type="region of interest" description="Disordered" evidence="11">
    <location>
        <begin position="545"/>
        <end position="578"/>
    </location>
</feature>
<dbReference type="GO" id="GO:0004527">
    <property type="term" value="F:exonuclease activity"/>
    <property type="evidence" value="ECO:0007669"/>
    <property type="project" value="UniProtKB-KW"/>
</dbReference>
<reference evidence="13" key="1">
    <citation type="submission" date="2020-05" db="EMBL/GenBank/DDBJ databases">
        <title>Mycena genomes resolve the evolution of fungal bioluminescence.</title>
        <authorList>
            <person name="Tsai I.J."/>
        </authorList>
    </citation>
    <scope>NUCLEOTIDE SEQUENCE</scope>
    <source>
        <strain evidence="13">171206Taipei</strain>
    </source>
</reference>
<accession>A0A8H6T4Q4</accession>
<comment type="caution">
    <text evidence="13">The sequence shown here is derived from an EMBL/GenBank/DDBJ whole genome shotgun (WGS) entry which is preliminary data.</text>
</comment>
<evidence type="ECO:0000256" key="11">
    <source>
        <dbReference type="SAM" id="MobiDB-lite"/>
    </source>
</evidence>
<proteinExistence type="inferred from homology"/>
<dbReference type="Proteomes" id="UP000636479">
    <property type="component" value="Unassembled WGS sequence"/>
</dbReference>
<sequence length="1042" mass="114331">MHIQQTLLGSFLVSCAFAQDLSVPSSWRASFPSAKPSSSLDVSERISIAQKAIDAITPHFNTESSEFTGIGYWQSGNVFSALANKDKTTGTTTNQEFVINNLDAVFKKYAHYDKYGYAPFLRPLWWLISSHRYNDDALWWAQSAMYAYRAYQDQNMLAHAVDVWTHVTGYVVTPEQAESGKNPLKTITIKSTCNEKTMAGGVFWTTNPKDAGINSITTGLYTTLSAFLAEAFGTEEYSKAAILSATWMKNHQINANNIISDTTSADCSTGHGTYTYNSGKYIEGLSVLAAVTKDSSWTTLMTNIINAAVKSSAWQGSDGIITEGTSPNANSDGVGFKAIFIRGLHEAWYRNPSNSGLRTLIRSYGDVQYNALSDLAANGSTYSSNWHGPPQAFTSWGQLAALDVLPSTKNPVPADDSETEDDTDEEWHAKAITAKRQSKTHSARSPTTAAPNPHRPSPDTNNNEASTSAPVIVVHDSDSDSNSELIPRPRYASRPLPMKRLAKAKAGGTVFRLEKRAIATQGILKSIPDRAQLEAERLARQRKHFITREEGHGGEPEPKRPKTVSSHSPGPATATTTSMGYRRFRSGVVLPTLTMICDPRADGRQSITFSDVLGLSPNDPDATLELAIISSYTAAPIWLASFFASETPVIFVAETGSEELTVKMSHTSWVQTAPKMSQHACMHMKYLVLLYKSGRLRVVVSTANLIELDWTILENAVFIQDVYLKSDTSIPNSQGYQTENKFAKILEDVLQATNVTPALDIIRQQNPHLTLTAISDLSKRWNWSGVRAELVASIPGKYQGWKAIQKTGHPRLMCALKALGLNVDADSKSDISLAIECGGSSIAAYTTQWVNQFYRSASGNRSSLHKFMSLSDNKRKQSPYPAGVKILFPTFKHVLQTGEHGAGSLYCTRKKWEAKNFPRSAFRHLHSSAGPSLMHTKMIIASFGGEASDAAGWMYVGSHNFTPAAWGNLSGDDTSPVLNVNNFELGVVLPLQTPEELDHMSAWERPPKKYDTGDTPWFQDEARGSGGMQSLLNFLVPYSARM</sequence>
<dbReference type="Pfam" id="PF06087">
    <property type="entry name" value="Tyr-DNA_phospho"/>
    <property type="match status" value="1"/>
</dbReference>
<dbReference type="CDD" id="cd09123">
    <property type="entry name" value="PLDc_Tdp1_2"/>
    <property type="match status" value="1"/>
</dbReference>
<feature type="region of interest" description="Disordered" evidence="11">
    <location>
        <begin position="406"/>
        <end position="425"/>
    </location>
</feature>
<keyword evidence="5" id="KW-0378">Hydrolase</keyword>
<dbReference type="GO" id="GO:0005634">
    <property type="term" value="C:nucleus"/>
    <property type="evidence" value="ECO:0007669"/>
    <property type="project" value="UniProtKB-SubCell"/>
</dbReference>
<dbReference type="InterPro" id="IPR005198">
    <property type="entry name" value="Glyco_hydro_76"/>
</dbReference>
<feature type="compositionally biased region" description="Acidic residues" evidence="11">
    <location>
        <begin position="415"/>
        <end position="425"/>
    </location>
</feature>
<keyword evidence="12" id="KW-0732">Signal</keyword>
<feature type="binding site" evidence="10">
    <location>
        <position position="685"/>
    </location>
    <ligand>
        <name>substrate</name>
    </ligand>
</feature>
<evidence type="ECO:0000256" key="5">
    <source>
        <dbReference type="ARBA" id="ARBA00022801"/>
    </source>
</evidence>
<evidence type="ECO:0000256" key="3">
    <source>
        <dbReference type="ARBA" id="ARBA00022722"/>
    </source>
</evidence>
<dbReference type="AlphaFoldDB" id="A0A8H6T4Q4"/>
<evidence type="ECO:0000256" key="6">
    <source>
        <dbReference type="ARBA" id="ARBA00022839"/>
    </source>
</evidence>
<evidence type="ECO:0000256" key="8">
    <source>
        <dbReference type="ARBA" id="ARBA00023242"/>
    </source>
</evidence>
<evidence type="ECO:0000256" key="1">
    <source>
        <dbReference type="ARBA" id="ARBA00004123"/>
    </source>
</evidence>
<dbReference type="GeneID" id="59342466"/>
<organism evidence="13 14">
    <name type="scientific">Mycena indigotica</name>
    <dbReference type="NCBI Taxonomy" id="2126181"/>
    <lineage>
        <taxon>Eukaryota</taxon>
        <taxon>Fungi</taxon>
        <taxon>Dikarya</taxon>
        <taxon>Basidiomycota</taxon>
        <taxon>Agaricomycotina</taxon>
        <taxon>Agaricomycetes</taxon>
        <taxon>Agaricomycetidae</taxon>
        <taxon>Agaricales</taxon>
        <taxon>Marasmiineae</taxon>
        <taxon>Mycenaceae</taxon>
        <taxon>Mycena</taxon>
    </lineage>
</organism>
<feature type="active site" description="Nucleophile" evidence="9">
    <location>
        <position position="683"/>
    </location>
</feature>
<dbReference type="Gene3D" id="1.50.10.20">
    <property type="match status" value="1"/>
</dbReference>
<evidence type="ECO:0000313" key="13">
    <source>
        <dbReference type="EMBL" id="KAF7309385.1"/>
    </source>
</evidence>
<evidence type="ECO:0000256" key="2">
    <source>
        <dbReference type="ARBA" id="ARBA00010205"/>
    </source>
</evidence>
<keyword evidence="4" id="KW-0227">DNA damage</keyword>
<evidence type="ECO:0000256" key="7">
    <source>
        <dbReference type="ARBA" id="ARBA00023204"/>
    </source>
</evidence>
<keyword evidence="7" id="KW-0234">DNA repair</keyword>
<keyword evidence="8" id="KW-0539">Nucleus</keyword>
<evidence type="ECO:0008006" key="15">
    <source>
        <dbReference type="Google" id="ProtNLM"/>
    </source>
</evidence>
<gene>
    <name evidence="13" type="ORF">MIND_00309300</name>
</gene>
<evidence type="ECO:0000256" key="9">
    <source>
        <dbReference type="PIRSR" id="PIRSR610347-1"/>
    </source>
</evidence>
<keyword evidence="3" id="KW-0540">Nuclease</keyword>